<proteinExistence type="predicted"/>
<dbReference type="Proteomes" id="UP001177934">
    <property type="component" value="Chromosome"/>
</dbReference>
<sequence length="213" mass="22854">MEDNSQTKTFGYTFKGKPEANVPLNIGGSYSGDVTVGGSLISGEWKAPVDIKFNFGGADEGNGGSEPPPINPDLSGLPEIGNIWNGGIVAGIENASSTGADILLMSLDEWSGFASDVRNIIQEEEADGWHLPTEEEAKVLHKTFSGSSLDELNETIEGLRNGDPLLDIEKRYVYDHNGSIYAFGFKTSSKFLQAGSTVKYKIRLVCSAHYDAG</sequence>
<reference evidence="1" key="1">
    <citation type="journal article" date="2023" name="Nat. Commun.">
        <title>Identification of a novel Human Milk Oligosaccharides utilization cluster in the infant gut commensal Bacteroides dorei.</title>
        <authorList>
            <person name="Kijner S."/>
            <person name="Ennis D."/>
            <person name="Shmorak S."/>
            <person name="Florentin A."/>
            <person name="Yassour M."/>
        </authorList>
    </citation>
    <scope>NUCLEOTIDE SEQUENCE</scope>
    <source>
        <strain evidence="1">2</strain>
    </source>
</reference>
<evidence type="ECO:0000313" key="1">
    <source>
        <dbReference type="EMBL" id="WHX10454.1"/>
    </source>
</evidence>
<protein>
    <submittedName>
        <fullName evidence="1">Uncharacterized protein</fullName>
    </submittedName>
</protein>
<dbReference type="EMBL" id="CP126056">
    <property type="protein sequence ID" value="WHX10454.1"/>
    <property type="molecule type" value="Genomic_DNA"/>
</dbReference>
<accession>A0AA95HT82</accession>
<evidence type="ECO:0000313" key="2">
    <source>
        <dbReference type="Proteomes" id="UP001177934"/>
    </source>
</evidence>
<dbReference type="AlphaFoldDB" id="A0AA95HT82"/>
<name>A0AA95HT82_9BACT</name>
<organism evidence="1 2">
    <name type="scientific">Phocaeicola dorei</name>
    <dbReference type="NCBI Taxonomy" id="357276"/>
    <lineage>
        <taxon>Bacteria</taxon>
        <taxon>Pseudomonadati</taxon>
        <taxon>Bacteroidota</taxon>
        <taxon>Bacteroidia</taxon>
        <taxon>Bacteroidales</taxon>
        <taxon>Bacteroidaceae</taxon>
        <taxon>Phocaeicola</taxon>
    </lineage>
</organism>
<gene>
    <name evidence="1" type="ORF">QNN11_02735</name>
</gene>